<dbReference type="InterPro" id="IPR050640">
    <property type="entry name" value="Bact_2-comp_sensor_kinase"/>
</dbReference>
<feature type="transmembrane region" description="Helical" evidence="1">
    <location>
        <begin position="132"/>
        <end position="155"/>
    </location>
</feature>
<feature type="domain" description="Signal transduction histidine kinase internal region" evidence="2">
    <location>
        <begin position="184"/>
        <end position="262"/>
    </location>
</feature>
<organism evidence="3 4">
    <name type="scientific">Fibrella aquatilis</name>
    <dbReference type="NCBI Taxonomy" id="2817059"/>
    <lineage>
        <taxon>Bacteria</taxon>
        <taxon>Pseudomonadati</taxon>
        <taxon>Bacteroidota</taxon>
        <taxon>Cytophagia</taxon>
        <taxon>Cytophagales</taxon>
        <taxon>Spirosomataceae</taxon>
        <taxon>Fibrella</taxon>
    </lineage>
</organism>
<dbReference type="PANTHER" id="PTHR34220:SF7">
    <property type="entry name" value="SENSOR HISTIDINE KINASE YPDA"/>
    <property type="match status" value="1"/>
</dbReference>
<accession>A0A939GA00</accession>
<dbReference type="Pfam" id="PF06580">
    <property type="entry name" value="His_kinase"/>
    <property type="match status" value="1"/>
</dbReference>
<comment type="caution">
    <text evidence="3">The sequence shown here is derived from an EMBL/GenBank/DDBJ whole genome shotgun (WGS) entry which is preliminary data.</text>
</comment>
<dbReference type="EMBL" id="JAFMYU010000013">
    <property type="protein sequence ID" value="MBO0932523.1"/>
    <property type="molecule type" value="Genomic_DNA"/>
</dbReference>
<keyword evidence="4" id="KW-1185">Reference proteome</keyword>
<dbReference type="GO" id="GO:0000155">
    <property type="term" value="F:phosphorelay sensor kinase activity"/>
    <property type="evidence" value="ECO:0007669"/>
    <property type="project" value="InterPro"/>
</dbReference>
<reference evidence="3 4" key="1">
    <citation type="submission" date="2021-03" db="EMBL/GenBank/DDBJ databases">
        <title>Fibrella sp. HMF5036 genome sequencing and assembly.</title>
        <authorList>
            <person name="Kang H."/>
            <person name="Kim H."/>
            <person name="Bae S."/>
            <person name="Joh K."/>
        </authorList>
    </citation>
    <scope>NUCLEOTIDE SEQUENCE [LARGE SCALE GENOMIC DNA]</scope>
    <source>
        <strain evidence="3 4">HMF5036</strain>
    </source>
</reference>
<gene>
    <name evidence="3" type="ORF">J2I48_16040</name>
</gene>
<protein>
    <submittedName>
        <fullName evidence="3">Histidine kinase</fullName>
    </submittedName>
</protein>
<dbReference type="GO" id="GO:0016020">
    <property type="term" value="C:membrane"/>
    <property type="evidence" value="ECO:0007669"/>
    <property type="project" value="InterPro"/>
</dbReference>
<evidence type="ECO:0000259" key="2">
    <source>
        <dbReference type="Pfam" id="PF06580"/>
    </source>
</evidence>
<dbReference type="AlphaFoldDB" id="A0A939GA00"/>
<keyword evidence="1" id="KW-0472">Membrane</keyword>
<evidence type="ECO:0000313" key="4">
    <source>
        <dbReference type="Proteomes" id="UP000664795"/>
    </source>
</evidence>
<keyword evidence="3" id="KW-0418">Kinase</keyword>
<dbReference type="InterPro" id="IPR010559">
    <property type="entry name" value="Sig_transdc_His_kin_internal"/>
</dbReference>
<dbReference type="PANTHER" id="PTHR34220">
    <property type="entry name" value="SENSOR HISTIDINE KINASE YPDA"/>
    <property type="match status" value="1"/>
</dbReference>
<keyword evidence="3" id="KW-0808">Transferase</keyword>
<keyword evidence="1" id="KW-0812">Transmembrane</keyword>
<evidence type="ECO:0000313" key="3">
    <source>
        <dbReference type="EMBL" id="MBO0932523.1"/>
    </source>
</evidence>
<evidence type="ECO:0000256" key="1">
    <source>
        <dbReference type="SAM" id="Phobius"/>
    </source>
</evidence>
<keyword evidence="1" id="KW-1133">Transmembrane helix</keyword>
<feature type="transmembrane region" description="Helical" evidence="1">
    <location>
        <begin position="50"/>
        <end position="67"/>
    </location>
</feature>
<feature type="transmembrane region" description="Helical" evidence="1">
    <location>
        <begin position="88"/>
        <end position="112"/>
    </location>
</feature>
<proteinExistence type="predicted"/>
<name>A0A939GA00_9BACT</name>
<dbReference type="Proteomes" id="UP000664795">
    <property type="component" value="Unassembled WGS sequence"/>
</dbReference>
<sequence>MFDTEDSYFVQAVKEINDRWVRVGGIGLLWLRDLYSSGLFTSHFLSSNNLKLALESLIVITLSWEIPRWIIIRFQRRYPHLSQTRTRILLLLPLCWLTIFLIFLVDTFFDFWAGNQGSKLLGTQVFTANVNMGALVAVGALMASGALVFSGFTIGMQEAVYYFNRLLKSERETEALKKENLQTQLDSLKQQVNPHFLFNSLNTLSYLIGDDTERAEEFLNELCKVYRYLLRANEHELTDLATELQFIRSYFHLLKTRYGNSLHLNIAVSTSFDTYLLPSLTLQLLLENAVKHNVIDKNQPLRVDISTGPDALMTVKNNLQRKPHQMPSTRVGLHNIATKFRLLGQGDVQVQETADQFIVSFPLITSGSIAARL</sequence>
<dbReference type="RefSeq" id="WP_207336489.1">
    <property type="nucleotide sequence ID" value="NZ_JAFMYU010000013.1"/>
</dbReference>